<dbReference type="Proteomes" id="UP000695000">
    <property type="component" value="Unplaced"/>
</dbReference>
<dbReference type="InterPro" id="IPR008936">
    <property type="entry name" value="Rho_GTPase_activation_prot"/>
</dbReference>
<dbReference type="InterPro" id="IPR000198">
    <property type="entry name" value="RhoGAP_dom"/>
</dbReference>
<keyword evidence="4" id="KW-1185">Reference proteome</keyword>
<feature type="compositionally biased region" description="Low complexity" evidence="2">
    <location>
        <begin position="120"/>
        <end position="129"/>
    </location>
</feature>
<organism evidence="4 6">
    <name type="scientific">Nicrophorus vespilloides</name>
    <name type="common">Boreal carrion beetle</name>
    <dbReference type="NCBI Taxonomy" id="110193"/>
    <lineage>
        <taxon>Eukaryota</taxon>
        <taxon>Metazoa</taxon>
        <taxon>Ecdysozoa</taxon>
        <taxon>Arthropoda</taxon>
        <taxon>Hexapoda</taxon>
        <taxon>Insecta</taxon>
        <taxon>Pterygota</taxon>
        <taxon>Neoptera</taxon>
        <taxon>Endopterygota</taxon>
        <taxon>Coleoptera</taxon>
        <taxon>Polyphaga</taxon>
        <taxon>Staphyliniformia</taxon>
        <taxon>Silphidae</taxon>
        <taxon>Nicrophorinae</taxon>
        <taxon>Nicrophorus</taxon>
    </lineage>
</organism>
<dbReference type="PANTHER" id="PTHR14963:SF1">
    <property type="entry name" value="RHO GTPASE-ACTIVATING PROTEIN CONUNDRUM"/>
    <property type="match status" value="1"/>
</dbReference>
<evidence type="ECO:0000313" key="6">
    <source>
        <dbReference type="RefSeq" id="XP_017785527.1"/>
    </source>
</evidence>
<dbReference type="RefSeq" id="XP_017785526.1">
    <property type="nucleotide sequence ID" value="XM_017930037.1"/>
</dbReference>
<dbReference type="RefSeq" id="XP_017785527.1">
    <property type="nucleotide sequence ID" value="XM_017930038.1"/>
</dbReference>
<evidence type="ECO:0000256" key="1">
    <source>
        <dbReference type="ARBA" id="ARBA00022468"/>
    </source>
</evidence>
<sequence length="613" mass="69740">MDAMEVSPRDSLKLYFSEVKDSNEANLDYDEEHVLLDEVELAADFLQKAGLSDLPKLYHQGKEISDSIVNDSIRQIHLTEKQAQTVRSRVRTLNKTLRNHRQPRRKQRQDIRDVTWNLETSSTGSRSRSATPDSLDFTPVINEDLTTSDEDQQLSLPSFPLDSTGNLPKGKLKWTSSEPIPSKVLSRQDRGDVAHLGSDNVVLKGYHPLNEYPTLKRERSGSDPSTDVHLKAISTQPFISSDFHGIFGNASNLDGTSSMENDILSFEGLARRNEAPVNCTLQLENLVNIDSLTDGEYQYLKPLLWVEVTAIFDQHKIAVVKRKASSKHKRGNVFGVNLSTLVMRDMPIPTDNSMVPQVYQSVIRQLNDRIKEDGILRIAGQKHKLEVLCHEVEMKFYNNRRHVETVLTEASVHDLTGVLKKLLRELPDPVFTMELFDMFYKCHSIPDLMDKIRALNILVLMLPVEHRNTFRILLQFFVNVIKNEKYNRMNLHNVAMISAPSFFPLRFLTPKGNRDDKQPLSRDQILKEVSDAAVCCGIMELILHTGDALWMIPAELANQAQESQKRAQDRKESGKEKKAVRVKYSCPSWCCVMLGVLRRNCKGVVHSMNQVPC</sequence>
<accession>A0ABM1NFC7</accession>
<evidence type="ECO:0000313" key="4">
    <source>
        <dbReference type="Proteomes" id="UP000695000"/>
    </source>
</evidence>
<dbReference type="SMART" id="SM00324">
    <property type="entry name" value="RhoGAP"/>
    <property type="match status" value="1"/>
</dbReference>
<feature type="domain" description="Rho-GAP" evidence="3">
    <location>
        <begin position="336"/>
        <end position="550"/>
    </location>
</feature>
<name>A0ABM1NFC7_NICVS</name>
<dbReference type="SUPFAM" id="SSF48350">
    <property type="entry name" value="GTPase activation domain, GAP"/>
    <property type="match status" value="1"/>
</dbReference>
<dbReference type="Pfam" id="PF00620">
    <property type="entry name" value="RhoGAP"/>
    <property type="match status" value="1"/>
</dbReference>
<evidence type="ECO:0000259" key="3">
    <source>
        <dbReference type="PROSITE" id="PS50238"/>
    </source>
</evidence>
<dbReference type="PANTHER" id="PTHR14963">
    <property type="entry name" value="RHO GTPASE ACTIVATING PROTEIN 18,19-RELATED"/>
    <property type="match status" value="1"/>
</dbReference>
<gene>
    <name evidence="5 6" type="primary">LOC108568761</name>
</gene>
<feature type="region of interest" description="Disordered" evidence="2">
    <location>
        <begin position="97"/>
        <end position="139"/>
    </location>
</feature>
<reference evidence="5 6" key="1">
    <citation type="submission" date="2025-05" db="UniProtKB">
        <authorList>
            <consortium name="RefSeq"/>
        </authorList>
    </citation>
    <scope>IDENTIFICATION</scope>
    <source>
        <tissue evidence="5 6">Whole Larva</tissue>
    </source>
</reference>
<proteinExistence type="predicted"/>
<dbReference type="Gene3D" id="1.10.555.10">
    <property type="entry name" value="Rho GTPase activation protein"/>
    <property type="match status" value="1"/>
</dbReference>
<dbReference type="GeneID" id="108568761"/>
<evidence type="ECO:0000313" key="5">
    <source>
        <dbReference type="RefSeq" id="XP_017785526.1"/>
    </source>
</evidence>
<feature type="compositionally biased region" description="Basic residues" evidence="2">
    <location>
        <begin position="97"/>
        <end position="107"/>
    </location>
</feature>
<dbReference type="PROSITE" id="PS50238">
    <property type="entry name" value="RHOGAP"/>
    <property type="match status" value="1"/>
</dbReference>
<protein>
    <submittedName>
        <fullName evidence="5 6">Rho GTPase-activating protein 28 isoform X1</fullName>
    </submittedName>
</protein>
<keyword evidence="1" id="KW-0343">GTPase activation</keyword>
<evidence type="ECO:0000256" key="2">
    <source>
        <dbReference type="SAM" id="MobiDB-lite"/>
    </source>
</evidence>